<accession>A0A0B6Z883</accession>
<organism evidence="1">
    <name type="scientific">Arion vulgaris</name>
    <dbReference type="NCBI Taxonomy" id="1028688"/>
    <lineage>
        <taxon>Eukaryota</taxon>
        <taxon>Metazoa</taxon>
        <taxon>Spiralia</taxon>
        <taxon>Lophotrochozoa</taxon>
        <taxon>Mollusca</taxon>
        <taxon>Gastropoda</taxon>
        <taxon>Heterobranchia</taxon>
        <taxon>Euthyneura</taxon>
        <taxon>Panpulmonata</taxon>
        <taxon>Eupulmonata</taxon>
        <taxon>Stylommatophora</taxon>
        <taxon>Helicina</taxon>
        <taxon>Arionoidea</taxon>
        <taxon>Arionidae</taxon>
        <taxon>Arion</taxon>
    </lineage>
</organism>
<gene>
    <name evidence="1" type="primary">ORF49950</name>
</gene>
<dbReference type="PANTHER" id="PTHR31206:SF1">
    <property type="entry name" value="LP10445P"/>
    <property type="match status" value="1"/>
</dbReference>
<dbReference type="AlphaFoldDB" id="A0A0B6Z883"/>
<dbReference type="Pfam" id="PF14774">
    <property type="entry name" value="FAM177"/>
    <property type="match status" value="1"/>
</dbReference>
<sequence>LADVDLHPSLPVESTLTMDDVDVQHKDQENKRPKRVLHFSDGVLEEYSSDDSEDDVSPVITRIDPRMLTWTPWCMYYLSLVARKSFTAAELCGEKLAWFFGITAPKYGYALEEYKRMEREIELEQERDQKLYAESQGLSTIEIEVRGGKKATVTQLSELGHGDTRNETEKY</sequence>
<reference evidence="1" key="1">
    <citation type="submission" date="2014-12" db="EMBL/GenBank/DDBJ databases">
        <title>Insight into the proteome of Arion vulgaris.</title>
        <authorList>
            <person name="Aradska J."/>
            <person name="Bulat T."/>
            <person name="Smidak R."/>
            <person name="Sarate P."/>
            <person name="Gangsoo J."/>
            <person name="Sialana F."/>
            <person name="Bilban M."/>
            <person name="Lubec G."/>
        </authorList>
    </citation>
    <scope>NUCLEOTIDE SEQUENCE</scope>
    <source>
        <tissue evidence="1">Skin</tissue>
    </source>
</reference>
<evidence type="ECO:0008006" key="2">
    <source>
        <dbReference type="Google" id="ProtNLM"/>
    </source>
</evidence>
<proteinExistence type="predicted"/>
<dbReference type="EMBL" id="HACG01017050">
    <property type="protein sequence ID" value="CEK63915.1"/>
    <property type="molecule type" value="Transcribed_RNA"/>
</dbReference>
<feature type="non-terminal residue" evidence="1">
    <location>
        <position position="1"/>
    </location>
</feature>
<dbReference type="PANTHER" id="PTHR31206">
    <property type="entry name" value="LP10445P"/>
    <property type="match status" value="1"/>
</dbReference>
<dbReference type="InterPro" id="IPR028260">
    <property type="entry name" value="FAM177"/>
</dbReference>
<protein>
    <recommendedName>
        <fullName evidence="2">Protein FAM177A1</fullName>
    </recommendedName>
</protein>
<evidence type="ECO:0000313" key="1">
    <source>
        <dbReference type="EMBL" id="CEK63915.1"/>
    </source>
</evidence>
<name>A0A0B6Z883_9EUPU</name>